<feature type="domain" description="Neutral/alkaline non-lysosomal ceramidase N-terminal" evidence="5">
    <location>
        <begin position="175"/>
        <end position="698"/>
    </location>
</feature>
<dbReference type="PANTHER" id="PTHR12670">
    <property type="entry name" value="CERAMIDASE"/>
    <property type="match status" value="1"/>
</dbReference>
<dbReference type="InterPro" id="IPR038445">
    <property type="entry name" value="NCDase_C_sf"/>
</dbReference>
<sequence length="873" mass="94247">MSVPDSPEAPAPALNRPGQLVVLASARSRLFSSRLLRCEWTLEFNIADCDDAPGTTAALYPLQLASLQKLRAPSITAMPQKVLSAICQEAQDIWRKASLPLSSRDGPNVASQPPSHPIRSGAHMSVFIMAYSTAGPSKGLGLSRSSIYSLFFLVALCVLSTLAACGSAAATGDKYLIGVGKADITGPVVEIGFAGYANLDQKGTGLRQRLHSRAFIVADKNNPDDRFVYLVLDSQSGDTATRYGVLDGLKKLGAEYSIYGHNNIALTGTHSHAGPGAWFNYLLPQITTLGFDKQSYQALVDGAVLSIKRAHENLQAGYLDAGTTRVKDGAINRSLYAYLANPESERKQYEDKTDTLMTLLRFKRASDNKDIGVLTWFPVHGTSLLGNNTHAAADNKGVAAWMFENAMKDNSNAADGFVAGFSQANVGDTTPNVLGAYCDDGSGQQCSLENSTCADGKSQSCHGRGPEFRALDLGVKSCYEIGRRQFAGAQTIYTGQNSLGTSGTPIQGSSVKAFHFFHDMRFWNFTLPSGKQAQTCPAALGYSFAAGTSDWPGAFDFTQGDSGEPNANPLWKVVSGLIRTPTEEQKACQGSKPILLDVGEMDEPYAWTPNIVDIQVLRVGQFLIIVSPSEATTMSGRRWKGAVATEASSFLPQKPIVVLGGPANSYSHYCATPEEYEIQRYEGASTLFGPHELDAYINLTVSNMHYLHPDSKDTPDQGPLAPDNRGKALSFIGGVVVDGAPIGSSFGKVVHQPSASYQIGSVVNVTFQGANPRNNLRQEQTFAAVEQQGSDGSWTRVRDDTDWFLVYSWRRTNFILGYSEVDISWETYGNAQPGTYRIKYYGDSKPLIGSVKPFEGTSNSFKLTGGLTRQLRP</sequence>
<feature type="binding site" evidence="3">
    <location>
        <position position="270"/>
    </location>
    <ligand>
        <name>Zn(2+)</name>
        <dbReference type="ChEBI" id="CHEBI:29105"/>
    </ligand>
</feature>
<feature type="binding site" evidence="3">
    <location>
        <position position="630"/>
    </location>
    <ligand>
        <name>Zn(2+)</name>
        <dbReference type="ChEBI" id="CHEBI:29105"/>
    </ligand>
</feature>
<gene>
    <name evidence="7" type="ORF">MHUMG1_00444</name>
</gene>
<accession>A0A9P8MJP4</accession>
<dbReference type="GO" id="GO:0005576">
    <property type="term" value="C:extracellular region"/>
    <property type="evidence" value="ECO:0007669"/>
    <property type="project" value="TreeGrafter"/>
</dbReference>
<comment type="similarity">
    <text evidence="1 4">Belongs to the neutral ceramidase family.</text>
</comment>
<dbReference type="GO" id="GO:0042759">
    <property type="term" value="P:long-chain fatty acid biosynthetic process"/>
    <property type="evidence" value="ECO:0007669"/>
    <property type="project" value="TreeGrafter"/>
</dbReference>
<dbReference type="InterPro" id="IPR006823">
    <property type="entry name" value="Ceramidase_alk"/>
</dbReference>
<evidence type="ECO:0000256" key="1">
    <source>
        <dbReference type="ARBA" id="ARBA00009835"/>
    </source>
</evidence>
<dbReference type="Gene3D" id="2.60.40.2300">
    <property type="entry name" value="Neutral/alkaline non-lysosomal ceramidase, C-terminal domain"/>
    <property type="match status" value="1"/>
</dbReference>
<evidence type="ECO:0000256" key="3">
    <source>
        <dbReference type="PIRSR" id="PIRSR606823-2"/>
    </source>
</evidence>
<dbReference type="InterPro" id="IPR031331">
    <property type="entry name" value="NEUT/ALK_ceramidase_C"/>
</dbReference>
<keyword evidence="4" id="KW-0746">Sphingolipid metabolism</keyword>
<feature type="binding site" evidence="3">
    <location>
        <position position="669"/>
    </location>
    <ligand>
        <name>Zn(2+)</name>
        <dbReference type="ChEBI" id="CHEBI:29105"/>
    </ligand>
</feature>
<comment type="catalytic activity">
    <reaction evidence="4">
        <text>an N-acylsphing-4-enine + H2O = sphing-4-enine + a fatty acid</text>
        <dbReference type="Rhea" id="RHEA:20856"/>
        <dbReference type="ChEBI" id="CHEBI:15377"/>
        <dbReference type="ChEBI" id="CHEBI:28868"/>
        <dbReference type="ChEBI" id="CHEBI:52639"/>
        <dbReference type="ChEBI" id="CHEBI:57756"/>
        <dbReference type="EC" id="3.5.1.23"/>
    </reaction>
</comment>
<keyword evidence="3" id="KW-0479">Metal-binding</keyword>
<protein>
    <recommendedName>
        <fullName evidence="4">Neutral ceramidase</fullName>
        <ecNumber evidence="4">3.5.1.23</ecNumber>
    </recommendedName>
</protein>
<dbReference type="GO" id="GO:0017040">
    <property type="term" value="F:N-acylsphingosine amidohydrolase activity"/>
    <property type="evidence" value="ECO:0007669"/>
    <property type="project" value="UniProtKB-UniRule"/>
</dbReference>
<dbReference type="EC" id="3.5.1.23" evidence="4"/>
<dbReference type="GO" id="GO:0016020">
    <property type="term" value="C:membrane"/>
    <property type="evidence" value="ECO:0007669"/>
    <property type="project" value="GOC"/>
</dbReference>
<comment type="cofactor">
    <cofactor evidence="3">
        <name>Zn(2+)</name>
        <dbReference type="ChEBI" id="CHEBI:29105"/>
    </cofactor>
    <text evidence="3">Binds 1 zinc ion per subunit.</text>
</comment>
<feature type="domain" description="Neutral/alkaline non-lysosomal ceramidase C-terminal" evidence="6">
    <location>
        <begin position="702"/>
        <end position="862"/>
    </location>
</feature>
<evidence type="ECO:0000256" key="2">
    <source>
        <dbReference type="ARBA" id="ARBA00022801"/>
    </source>
</evidence>
<evidence type="ECO:0000256" key="4">
    <source>
        <dbReference type="RuleBase" id="RU366019"/>
    </source>
</evidence>
<dbReference type="AlphaFoldDB" id="A0A9P8MJP4"/>
<keyword evidence="4" id="KW-0443">Lipid metabolism</keyword>
<dbReference type="Pfam" id="PF17048">
    <property type="entry name" value="Ceramidse_alk_C"/>
    <property type="match status" value="1"/>
</dbReference>
<name>A0A9P8MJP4_9HYPO</name>
<dbReference type="PANTHER" id="PTHR12670:SF20">
    <property type="entry name" value="NEUTRAL CERAMIDASE"/>
    <property type="match status" value="1"/>
</dbReference>
<evidence type="ECO:0000259" key="6">
    <source>
        <dbReference type="Pfam" id="PF17048"/>
    </source>
</evidence>
<evidence type="ECO:0000313" key="8">
    <source>
        <dbReference type="Proteomes" id="UP000764110"/>
    </source>
</evidence>
<dbReference type="GO" id="GO:0046512">
    <property type="term" value="P:sphingosine biosynthetic process"/>
    <property type="evidence" value="ECO:0007669"/>
    <property type="project" value="TreeGrafter"/>
</dbReference>
<proteinExistence type="inferred from homology"/>
<comment type="caution">
    <text evidence="7">The sequence shown here is derived from an EMBL/GenBank/DDBJ whole genome shotgun (WGS) entry which is preliminary data.</text>
</comment>
<dbReference type="InterPro" id="IPR031329">
    <property type="entry name" value="NEUT/ALK_ceramidase_N"/>
</dbReference>
<dbReference type="Pfam" id="PF04734">
    <property type="entry name" value="Ceramidase_alk"/>
    <property type="match status" value="1"/>
</dbReference>
<dbReference type="Proteomes" id="UP000764110">
    <property type="component" value="Unassembled WGS sequence"/>
</dbReference>
<organism evidence="7 8">
    <name type="scientific">Metarhizium humberi</name>
    <dbReference type="NCBI Taxonomy" id="2596975"/>
    <lineage>
        <taxon>Eukaryota</taxon>
        <taxon>Fungi</taxon>
        <taxon>Dikarya</taxon>
        <taxon>Ascomycota</taxon>
        <taxon>Pezizomycotina</taxon>
        <taxon>Sordariomycetes</taxon>
        <taxon>Hypocreomycetidae</taxon>
        <taxon>Hypocreales</taxon>
        <taxon>Clavicipitaceae</taxon>
        <taxon>Metarhizium</taxon>
    </lineage>
</organism>
<evidence type="ECO:0000259" key="5">
    <source>
        <dbReference type="Pfam" id="PF04734"/>
    </source>
</evidence>
<dbReference type="GO" id="GO:0046872">
    <property type="term" value="F:metal ion binding"/>
    <property type="evidence" value="ECO:0007669"/>
    <property type="project" value="UniProtKB-KW"/>
</dbReference>
<dbReference type="GO" id="GO:0046514">
    <property type="term" value="P:ceramide catabolic process"/>
    <property type="evidence" value="ECO:0007669"/>
    <property type="project" value="InterPro"/>
</dbReference>
<keyword evidence="2 4" id="KW-0378">Hydrolase</keyword>
<feature type="binding site" evidence="3">
    <location>
        <position position="380"/>
    </location>
    <ligand>
        <name>Zn(2+)</name>
        <dbReference type="ChEBI" id="CHEBI:29105"/>
    </ligand>
</feature>
<evidence type="ECO:0000313" key="7">
    <source>
        <dbReference type="EMBL" id="KAH0601567.1"/>
    </source>
</evidence>
<dbReference type="EMBL" id="JACEFI010000001">
    <property type="protein sequence ID" value="KAH0601567.1"/>
    <property type="molecule type" value="Genomic_DNA"/>
</dbReference>
<keyword evidence="8" id="KW-1185">Reference proteome</keyword>
<keyword evidence="3" id="KW-0862">Zinc</keyword>
<dbReference type="FunFam" id="2.60.40.2300:FF:000004">
    <property type="entry name" value="Neutral/alkaline nonlysosomal ceramidase, putative"/>
    <property type="match status" value="1"/>
</dbReference>
<reference evidence="7 8" key="1">
    <citation type="submission" date="2020-07" db="EMBL/GenBank/DDBJ databases">
        <title>Metarhizium humberi genome.</title>
        <authorList>
            <person name="Lysoe E."/>
        </authorList>
    </citation>
    <scope>NUCLEOTIDE SEQUENCE [LARGE SCALE GENOMIC DNA]</scope>
    <source>
        <strain evidence="7 8">ESALQ1638</strain>
    </source>
</reference>